<dbReference type="Pfam" id="PF05699">
    <property type="entry name" value="Dimer_Tnp_hAT"/>
    <property type="match status" value="1"/>
</dbReference>
<dbReference type="AlphaFoldDB" id="A0A9P0D3U1"/>
<sequence>MSFKSKPSGAEFRKRREEKDEENEKVIKKVSNSSNAEELAFEPDLVPELQNKSADAEDGVHVERGRGSADFFSSDPALWDISDELRVYICAQSSVEQNCDSDFNESVDQHASNMSGIYSGVQARIKQLSPMAEYVPAHSLNLIGSCAAESCNFFSASPHRWTILTRNCALKLQNLSKTRWSARHNTCRAVNESREVILKSLDEITSDCDERHSTRNEARIINKKRSSLETTIMAAQWDSILERFNKVNVKLQYETTELGKIVAYYDSLCSFLQEKSECKYSDLHNRELLSAYPEDLEPVVVDECLHLKVFLLKNTENENIRMSMIEISKVLYNFDMADVYPNFAIALRMVLSASATNCSAERSFSTLRRVKNYLRSTTSHDRLISLALFAIEGRLTQSISYDDIIDKFARKKARRKAL</sequence>
<dbReference type="GO" id="GO:0046983">
    <property type="term" value="F:protein dimerization activity"/>
    <property type="evidence" value="ECO:0007669"/>
    <property type="project" value="InterPro"/>
</dbReference>
<accession>A0A9P0D3U1</accession>
<dbReference type="InterPro" id="IPR012337">
    <property type="entry name" value="RNaseH-like_sf"/>
</dbReference>
<evidence type="ECO:0000259" key="2">
    <source>
        <dbReference type="Pfam" id="PF05699"/>
    </source>
</evidence>
<feature type="compositionally biased region" description="Basic and acidic residues" evidence="1">
    <location>
        <begin position="11"/>
        <end position="27"/>
    </location>
</feature>
<protein>
    <recommendedName>
        <fullName evidence="2">HAT C-terminal dimerisation domain-containing protein</fullName>
    </recommendedName>
</protein>
<gene>
    <name evidence="3" type="ORF">PSYICH_LOCUS12598</name>
</gene>
<proteinExistence type="predicted"/>
<evidence type="ECO:0000313" key="4">
    <source>
        <dbReference type="Proteomes" id="UP001153636"/>
    </source>
</evidence>
<name>A0A9P0D3U1_9CUCU</name>
<dbReference type="InterPro" id="IPR008906">
    <property type="entry name" value="HATC_C_dom"/>
</dbReference>
<reference evidence="3" key="1">
    <citation type="submission" date="2022-01" db="EMBL/GenBank/DDBJ databases">
        <authorList>
            <person name="King R."/>
        </authorList>
    </citation>
    <scope>NUCLEOTIDE SEQUENCE</scope>
</reference>
<feature type="region of interest" description="Disordered" evidence="1">
    <location>
        <begin position="1"/>
        <end position="58"/>
    </location>
</feature>
<feature type="domain" description="HAT C-terminal dimerisation" evidence="2">
    <location>
        <begin position="336"/>
        <end position="393"/>
    </location>
</feature>
<keyword evidence="4" id="KW-1185">Reference proteome</keyword>
<dbReference type="PANTHER" id="PTHR45749">
    <property type="match status" value="1"/>
</dbReference>
<evidence type="ECO:0000256" key="1">
    <source>
        <dbReference type="SAM" id="MobiDB-lite"/>
    </source>
</evidence>
<dbReference type="SUPFAM" id="SSF53098">
    <property type="entry name" value="Ribonuclease H-like"/>
    <property type="match status" value="1"/>
</dbReference>
<dbReference type="EMBL" id="OV651818">
    <property type="protein sequence ID" value="CAH1111750.1"/>
    <property type="molecule type" value="Genomic_DNA"/>
</dbReference>
<evidence type="ECO:0000313" key="3">
    <source>
        <dbReference type="EMBL" id="CAH1111750.1"/>
    </source>
</evidence>
<dbReference type="PANTHER" id="PTHR45749:SF23">
    <property type="entry name" value="ZINC FINGER MYM-TYPE PROTEIN 1-LIKE"/>
    <property type="match status" value="1"/>
</dbReference>
<organism evidence="3 4">
    <name type="scientific">Psylliodes chrysocephalus</name>
    <dbReference type="NCBI Taxonomy" id="3402493"/>
    <lineage>
        <taxon>Eukaryota</taxon>
        <taxon>Metazoa</taxon>
        <taxon>Ecdysozoa</taxon>
        <taxon>Arthropoda</taxon>
        <taxon>Hexapoda</taxon>
        <taxon>Insecta</taxon>
        <taxon>Pterygota</taxon>
        <taxon>Neoptera</taxon>
        <taxon>Endopterygota</taxon>
        <taxon>Coleoptera</taxon>
        <taxon>Polyphaga</taxon>
        <taxon>Cucujiformia</taxon>
        <taxon>Chrysomeloidea</taxon>
        <taxon>Chrysomelidae</taxon>
        <taxon>Galerucinae</taxon>
        <taxon>Alticini</taxon>
        <taxon>Psylliodes</taxon>
    </lineage>
</organism>
<dbReference type="Proteomes" id="UP001153636">
    <property type="component" value="Chromosome 6"/>
</dbReference>
<dbReference type="OrthoDB" id="6779073at2759"/>